<keyword evidence="1" id="KW-0175">Coiled coil</keyword>
<sequence>MAEARKQVKALKKKLAVEEKETKKARQAVKRVRKQAARKIAAEKKKKVRVKKVVRIVRKKGLGTYQYFMRQQLREGKTFEQAARAWKKFKAYVKKGRLPTKIVRAKPQVRVVTRTRVKTVRVPVPSTEAGMFKNLLHELREVKKRVQEKPVPAEAAAEAAAEALRAGARPKPLG</sequence>
<gene>
    <name evidence="2" type="ORF">J4203_05785</name>
</gene>
<accession>A0A8T4LJG4</accession>
<dbReference type="Proteomes" id="UP000678237">
    <property type="component" value="Unassembled WGS sequence"/>
</dbReference>
<reference evidence="2" key="2">
    <citation type="submission" date="2021-05" db="EMBL/GenBank/DDBJ databases">
        <title>Protein family content uncovers lineage relationships and bacterial pathway maintenance mechanisms in DPANN archaea.</title>
        <authorList>
            <person name="Castelle C.J."/>
            <person name="Meheust R."/>
            <person name="Jaffe A.L."/>
            <person name="Seitz K."/>
            <person name="Gong X."/>
            <person name="Baker B.J."/>
            <person name="Banfield J.F."/>
        </authorList>
    </citation>
    <scope>NUCLEOTIDE SEQUENCE</scope>
    <source>
        <strain evidence="2">RIFCSPLOWO2_01_FULL_58_19</strain>
    </source>
</reference>
<dbReference type="AlphaFoldDB" id="A0A8T4LJG4"/>
<dbReference type="EMBL" id="JAGVWE010000005">
    <property type="protein sequence ID" value="MBS3063355.1"/>
    <property type="molecule type" value="Genomic_DNA"/>
</dbReference>
<name>A0A8T4LJG4_9ARCH</name>
<reference evidence="2" key="1">
    <citation type="submission" date="2021-03" db="EMBL/GenBank/DDBJ databases">
        <authorList>
            <person name="Jaffe A."/>
        </authorList>
    </citation>
    <scope>NUCLEOTIDE SEQUENCE</scope>
    <source>
        <strain evidence="2">RIFCSPLOWO2_01_FULL_58_19</strain>
    </source>
</reference>
<evidence type="ECO:0000313" key="3">
    <source>
        <dbReference type="Proteomes" id="UP000678237"/>
    </source>
</evidence>
<organism evidence="2 3">
    <name type="scientific">Candidatus Iainarchaeum sp</name>
    <dbReference type="NCBI Taxonomy" id="3101447"/>
    <lineage>
        <taxon>Archaea</taxon>
        <taxon>Candidatus Iainarchaeota</taxon>
        <taxon>Candidatus Iainarchaeia</taxon>
        <taxon>Candidatus Iainarchaeales</taxon>
        <taxon>Candidatus Iainarchaeaceae</taxon>
        <taxon>Candidatus Iainarchaeum</taxon>
    </lineage>
</organism>
<proteinExistence type="predicted"/>
<feature type="coiled-coil region" evidence="1">
    <location>
        <begin position="1"/>
        <end position="35"/>
    </location>
</feature>
<comment type="caution">
    <text evidence="2">The sequence shown here is derived from an EMBL/GenBank/DDBJ whole genome shotgun (WGS) entry which is preliminary data.</text>
</comment>
<evidence type="ECO:0000313" key="2">
    <source>
        <dbReference type="EMBL" id="MBS3063355.1"/>
    </source>
</evidence>
<protein>
    <submittedName>
        <fullName evidence="2">Uncharacterized protein</fullName>
    </submittedName>
</protein>
<evidence type="ECO:0000256" key="1">
    <source>
        <dbReference type="SAM" id="Coils"/>
    </source>
</evidence>